<proteinExistence type="predicted"/>
<dbReference type="RefSeq" id="WP_076586118.1">
    <property type="nucleotide sequence ID" value="NZ_FTLW01000002.1"/>
</dbReference>
<dbReference type="EMBL" id="FTLW01000002">
    <property type="protein sequence ID" value="SIQ34398.1"/>
    <property type="molecule type" value="Genomic_DNA"/>
</dbReference>
<reference evidence="3" key="1">
    <citation type="submission" date="2017-01" db="EMBL/GenBank/DDBJ databases">
        <authorList>
            <person name="Varghese N."/>
            <person name="Submissions S."/>
        </authorList>
    </citation>
    <scope>NUCLEOTIDE SEQUENCE [LARGE SCALE GENOMIC DNA]</scope>
    <source>
        <strain evidence="3">UM1</strain>
    </source>
</reference>
<feature type="region of interest" description="Disordered" evidence="1">
    <location>
        <begin position="18"/>
        <end position="40"/>
    </location>
</feature>
<evidence type="ECO:0000256" key="1">
    <source>
        <dbReference type="SAM" id="MobiDB-lite"/>
    </source>
</evidence>
<evidence type="ECO:0000313" key="3">
    <source>
        <dbReference type="Proteomes" id="UP000241788"/>
    </source>
</evidence>
<dbReference type="Proteomes" id="UP000241788">
    <property type="component" value="Unassembled WGS sequence"/>
</dbReference>
<organism evidence="2 3">
    <name type="scientific">Solilutibacter tolerans</name>
    <dbReference type="NCBI Taxonomy" id="1604334"/>
    <lineage>
        <taxon>Bacteria</taxon>
        <taxon>Pseudomonadati</taxon>
        <taxon>Pseudomonadota</taxon>
        <taxon>Gammaproteobacteria</taxon>
        <taxon>Lysobacterales</taxon>
        <taxon>Lysobacteraceae</taxon>
        <taxon>Solilutibacter</taxon>
    </lineage>
</organism>
<keyword evidence="3" id="KW-1185">Reference proteome</keyword>
<protein>
    <submittedName>
        <fullName evidence="2">Uncharacterized protein</fullName>
    </submittedName>
</protein>
<name>A0A1N6RZW1_9GAMM</name>
<evidence type="ECO:0000313" key="2">
    <source>
        <dbReference type="EMBL" id="SIQ34398.1"/>
    </source>
</evidence>
<sequence length="1696" mass="185906">MTLYKSIRDEQLRCDQLAGGKAHVSQEGGEEASDAQPTLDGQEQPIRHAAPVSFNLGDFLGVLAGETGQAREGERDIIASAIQKALGLCNWDQLPTLSSILRKHGKEFQRRAIAGIGKRSTVEGHIGNLPFLALCVEIQAKGFIESDGMRSRALLFLSLVDLAANTGGVIGESAYSRVCDGLRLLIERLHKSPTSDGSIDQASVWQLIEWVDQHRAIRNHTKAAFKTLAKKFFVAWRASPSLDGRPEEDDEADGDAVPLVEGLNGLAWTLPFNSRYEAELPPELQRKLLTSELTRITALSRYCAGSLLMRTQGEMKRAVGGLLEASIDGGRQAIASLLAIGTCTSAQHVFDIRWADPKQPMPEAPSFPGILTPDAKFLVRSEFDPRSSSADLDEEEPSSEFHAKALYIPVPPTLTNLLIKQRSAAWPRTLVIPASILGEAVPRESSAWETTTAARLMRDKRFGISAAQHVLHTSFGLDTAPLFYDRIPAGHLAHMVAGVTHPWFGDKATPWADGLPSHNIGSQRVVPRQNVVKSTCALRATWAEELELWERVGLRARNFVVGASLSLLSRHTDNFYSLSLKTVDLEEGLVGFVDKRVSVDHPGRLGILGTQVALELRRYLTALEEARERYKGLALGDAASRILEGHQSLFLTVQGPDACAPMSLADLSSLRPDGSEHIGNWTRQFALDALSVKLPESLRVSAAGWHGTRAGNFSELSAISPLNALLKIRTAIDAMLTESGWKPLPGQRDPRPELMTERIQWVKAIQAHEEAFRRGIKRLQAEEESRLQEFATAALPAVNAYFRAIEIPLEATEGGLIGLRGGKAVELTRQHHSEMLRAMGGVKARSIVARRLLKQLLGASRKAGITKGPLPRSVVQSYPVHPSPFLAEGMRSLHHREEIRNAALSSSLSAAARTFLAVLLDGWIANSALVLRLMHPGAKLHDLNGRDVLLIEPAEAACDSSDHLGCVAYSGFAALALRAWHRSGNAAVVDREELESELLAVLGHALAPAISKSEICAELEMLMRSYLALTVPGLIRDVAVGRISPRFAPLERVRALLEDEPIFPSATIVQSAERQVVGGAAKARKLKAMEGYNAVKDVLTWLDDEWRPDKSDEVRTQAALKLYRMVPAEGAKTGVHLIALYGAGYISEGLHKDKVRPVTVRDAVYRVGAPLLAALPDQMDVMSQAAWQTVYAKIIFTAEPSQRARLAGDLAHFQNVMHRDHGLPRVGMQMLLSAMDVPCPPQKLGFLTAAEEKACRTMADLRVAQTSNDGAPSDKRLAICIRAVLGAGLATSLRDREYRLPLVDDWSSDPRVAPHIKLRTNGQDFVKTQAGRRAAHLSGPHYEFARAAIASQRELNKLFEEFSRRQKLFDPDSSSEGGSLLTDALAQVNADIRYVVGNANAGIELTRKSWALRAFGALDPSDNGLWQARDMLSEIGQASIAVTLGYYLHNPVVFLARIPRAAAIHSKEAGWLLGMAPKSAKHLLCKKASWLAPRKEDRTVAFPANAFSIFGHSSNSFEPTLRDAERLTDALASSISLRSALIAVGWPLKLESALAQILVELEEAGVLVGSVTDERLRHLHPPLRRQSDSVFDQLRIDAGSWKALAWLFGRWLEDWRSREMEGITASSKEWSEKVTAVGTLASLDWVSKPIRHLNFYQLNRAKPGAHSFWPSLLWMAFAAWIRGQVVISMCSMDKEV</sequence>
<dbReference type="OrthoDB" id="6056817at2"/>
<accession>A0A1N6RZW1</accession>
<gene>
    <name evidence="2" type="ORF">SAMN05421546_1143</name>
</gene>